<dbReference type="Proteomes" id="UP000718564">
    <property type="component" value="Unassembled WGS sequence"/>
</dbReference>
<reference evidence="1 2" key="1">
    <citation type="submission" date="2018-06" db="EMBL/GenBank/DDBJ databases">
        <title>Comparative genomics of Brasilonema spp. strains.</title>
        <authorList>
            <person name="Alvarenga D.O."/>
            <person name="Fiore M.F."/>
            <person name="Varani A.M."/>
        </authorList>
    </citation>
    <scope>NUCLEOTIDE SEQUENCE [LARGE SCALE GENOMIC DNA]</scope>
    <source>
        <strain evidence="1 2">SPC951</strain>
    </source>
</reference>
<protein>
    <submittedName>
        <fullName evidence="1">Uncharacterized protein</fullName>
    </submittedName>
</protein>
<sequence>MQDNSLLISYFPCGKDYAIDTAAPFPEPAAVRFALMGILRAKGMPVPFVNKPSCRTGFTQSSNAFRQTIQNQRYAISLAGL</sequence>
<name>A0ABX1P742_9CYAN</name>
<gene>
    <name evidence="1" type="ORF">DP116_08145</name>
</gene>
<proteinExistence type="predicted"/>
<evidence type="ECO:0000313" key="1">
    <source>
        <dbReference type="EMBL" id="NMG19430.1"/>
    </source>
</evidence>
<dbReference type="EMBL" id="QMEB01000044">
    <property type="protein sequence ID" value="NMG19430.1"/>
    <property type="molecule type" value="Genomic_DNA"/>
</dbReference>
<accession>A0ABX1P742</accession>
<keyword evidence="2" id="KW-1185">Reference proteome</keyword>
<organism evidence="1 2">
    <name type="scientific">Brasilonema bromeliae SPC951</name>
    <dbReference type="NCBI Taxonomy" id="385972"/>
    <lineage>
        <taxon>Bacteria</taxon>
        <taxon>Bacillati</taxon>
        <taxon>Cyanobacteriota</taxon>
        <taxon>Cyanophyceae</taxon>
        <taxon>Nostocales</taxon>
        <taxon>Scytonemataceae</taxon>
        <taxon>Brasilonema</taxon>
        <taxon>Bromeliae group (in: Brasilonema)</taxon>
    </lineage>
</organism>
<comment type="caution">
    <text evidence="1">The sequence shown here is derived from an EMBL/GenBank/DDBJ whole genome shotgun (WGS) entry which is preliminary data.</text>
</comment>
<dbReference type="RefSeq" id="WP_211173155.1">
    <property type="nucleotide sequence ID" value="NZ_QMEB01000044.1"/>
</dbReference>
<evidence type="ECO:0000313" key="2">
    <source>
        <dbReference type="Proteomes" id="UP000718564"/>
    </source>
</evidence>